<dbReference type="Proteomes" id="UP000234839">
    <property type="component" value="Unassembled WGS sequence"/>
</dbReference>
<dbReference type="EMBL" id="PJCQ01000031">
    <property type="protein sequence ID" value="PLV13482.1"/>
    <property type="molecule type" value="Genomic_DNA"/>
</dbReference>
<sequence length="91" mass="10206">MSFCSFSVAFVLFEERSQSTPFELLLLCYLAAIYQLSVGISQLSSCFLFATSPLPLPAVKTNYPVRRLCQTLKVHSSGYYAWLAEPQSWVG</sequence>
<evidence type="ECO:0000313" key="1">
    <source>
        <dbReference type="EMBL" id="PLV13482.1"/>
    </source>
</evidence>
<proteinExistence type="predicted"/>
<evidence type="ECO:0000313" key="3">
    <source>
        <dbReference type="Proteomes" id="UP000234839"/>
    </source>
</evidence>
<gene>
    <name evidence="1" type="ORF">CXG49_24155</name>
    <name evidence="2" type="ORF">CXG53_24235</name>
</gene>
<name>A0AAX0VRH6_9PSED</name>
<protein>
    <recommendedName>
        <fullName evidence="5">Secreted protein</fullName>
    </recommendedName>
</protein>
<accession>A0AAX0VRH6</accession>
<dbReference type="AlphaFoldDB" id="A0AAX0VRH6"/>
<organism evidence="1 4">
    <name type="scientific">Pseudomonas guariconensis</name>
    <dbReference type="NCBI Taxonomy" id="1288410"/>
    <lineage>
        <taxon>Bacteria</taxon>
        <taxon>Pseudomonadati</taxon>
        <taxon>Pseudomonadota</taxon>
        <taxon>Gammaproteobacteria</taxon>
        <taxon>Pseudomonadales</taxon>
        <taxon>Pseudomonadaceae</taxon>
        <taxon>Pseudomonas</taxon>
    </lineage>
</organism>
<keyword evidence="3" id="KW-1185">Reference proteome</keyword>
<dbReference type="EMBL" id="PJCP01000028">
    <property type="protein sequence ID" value="PLV21587.1"/>
    <property type="molecule type" value="Genomic_DNA"/>
</dbReference>
<reference evidence="3 4" key="1">
    <citation type="submission" date="2017-12" db="EMBL/GenBank/DDBJ databases">
        <title>Detection of the carbapenemase gene blaVIM-5 in members of the Pseudomonas putida group isolated from polluted Nigerian wetlands.</title>
        <authorList>
            <person name="Adelowo O."/>
            <person name="Vollmers J."/>
            <person name="Maeusezahl I."/>
            <person name="Kaster A.-K."/>
            <person name="Mueller J.A."/>
        </authorList>
    </citation>
    <scope>NUCLEOTIDE SEQUENCE [LARGE SCALE GENOMIC DNA]</scope>
    <source>
        <strain evidence="2 3">MR119</strain>
        <strain evidence="1 4">MR144</strain>
    </source>
</reference>
<comment type="caution">
    <text evidence="1">The sequence shown here is derived from an EMBL/GenBank/DDBJ whole genome shotgun (WGS) entry which is preliminary data.</text>
</comment>
<evidence type="ECO:0000313" key="2">
    <source>
        <dbReference type="EMBL" id="PLV21587.1"/>
    </source>
</evidence>
<dbReference type="Proteomes" id="UP000234878">
    <property type="component" value="Unassembled WGS sequence"/>
</dbReference>
<evidence type="ECO:0008006" key="5">
    <source>
        <dbReference type="Google" id="ProtNLM"/>
    </source>
</evidence>
<evidence type="ECO:0000313" key="4">
    <source>
        <dbReference type="Proteomes" id="UP000234878"/>
    </source>
</evidence>